<dbReference type="Pfam" id="PF11951">
    <property type="entry name" value="Fungal_trans_2"/>
    <property type="match status" value="1"/>
</dbReference>
<accession>G3B3S0</accession>
<dbReference type="STRING" id="590646.G3B3S0"/>
<name>G3B3S0_CANTC</name>
<dbReference type="SMART" id="SM00066">
    <property type="entry name" value="GAL4"/>
    <property type="match status" value="1"/>
</dbReference>
<dbReference type="CDD" id="cd00067">
    <property type="entry name" value="GAL4"/>
    <property type="match status" value="1"/>
</dbReference>
<comment type="subcellular location">
    <subcellularLocation>
        <location evidence="1">Nucleus</location>
    </subcellularLocation>
</comment>
<dbReference type="InterPro" id="IPR036864">
    <property type="entry name" value="Zn2-C6_fun-type_DNA-bd_sf"/>
</dbReference>
<evidence type="ECO:0000256" key="3">
    <source>
        <dbReference type="SAM" id="MobiDB-lite"/>
    </source>
</evidence>
<keyword evidence="6" id="KW-1185">Reference proteome</keyword>
<dbReference type="GO" id="GO:0000981">
    <property type="term" value="F:DNA-binding transcription factor activity, RNA polymerase II-specific"/>
    <property type="evidence" value="ECO:0007669"/>
    <property type="project" value="InterPro"/>
</dbReference>
<dbReference type="PROSITE" id="PS50048">
    <property type="entry name" value="ZN2_CY6_FUNGAL_2"/>
    <property type="match status" value="1"/>
</dbReference>
<dbReference type="GO" id="GO:0005634">
    <property type="term" value="C:nucleus"/>
    <property type="evidence" value="ECO:0007669"/>
    <property type="project" value="UniProtKB-SubCell"/>
</dbReference>
<sequence>MTEPKQQRAIKKRKYSRAGCQECKRRKIKCDEFRPICQNCSKAKKECSFQSSTAAPDESTKGDSSGLESYRVVSVPSVVSTSNGKAVSSSTTIKPPVDGQYGFSNFADSSLSFPSGTNPIRSQSPPNSQNGADVSKSRDILSYSTGNDEHALYSSASVFAHDLTDLLEVRMDDIPENLVDYRTPLFEDKSPLKSISEDLFNDHSIQNLIVAYDMVDGYKNYLRLFYEKYSLWLMPLSPVSGSKNFFKKVIIHQAQRYPFLLNAIFSITAAFEYEATKSPTDEYYRRFYVSLSLKGLKDAFDHMDKNNDVIHYIEPLILTSLLFVTQTAAATNGSWRDHLRGANNLFKQYLSIRKVSSPVILIATTWFASFEIIASMTNPVGGSIKTEELLEDILLPILYKDDWNLAIQLGLVLPSGYNVFLGQSSATVFLFIRFLKLSLKIKNSAFKIADSDDLLEIASLAEQALKLSVTSQNGLIEPTSPYHPKTNGINFLPYETYGYKDDIVFSWFDISDKIHLRGLYLTVLTDPMYFNLPVESLLVQDVVHKILDMCHFYHGIDFSNSDTFDFDAVIKANPILHDRRLLMLHSSLLKCGLCCVDKVDRLRIQLYFKSMISFGATTVENSYRQIQAGWRGDKKNLDFVPYL</sequence>
<dbReference type="EMBL" id="GL996521">
    <property type="protein sequence ID" value="EGV64443.1"/>
    <property type="molecule type" value="Genomic_DNA"/>
</dbReference>
<organism evidence="6">
    <name type="scientific">Candida tenuis (strain ATCC 10573 / BCRC 21748 / CBS 615 / JCM 9827 / NBRC 10315 / NRRL Y-1498 / VKM Y-70)</name>
    <name type="common">Yeast</name>
    <name type="synonym">Yamadazyma tenuis</name>
    <dbReference type="NCBI Taxonomy" id="590646"/>
    <lineage>
        <taxon>Eukaryota</taxon>
        <taxon>Fungi</taxon>
        <taxon>Dikarya</taxon>
        <taxon>Ascomycota</taxon>
        <taxon>Saccharomycotina</taxon>
        <taxon>Pichiomycetes</taxon>
        <taxon>Debaryomycetaceae</taxon>
        <taxon>Yamadazyma</taxon>
    </lineage>
</organism>
<feature type="compositionally biased region" description="Polar residues" evidence="3">
    <location>
        <begin position="114"/>
        <end position="132"/>
    </location>
</feature>
<dbReference type="PANTHER" id="PTHR37534:SF49">
    <property type="entry name" value="LYSINE BIOSYNTHESIS REGULATORY PROTEIN LYS14"/>
    <property type="match status" value="1"/>
</dbReference>
<dbReference type="InterPro" id="IPR021858">
    <property type="entry name" value="Fun_TF"/>
</dbReference>
<gene>
    <name evidence="5" type="ORF">CANTEDRAFT_130138</name>
</gene>
<evidence type="ECO:0000259" key="4">
    <source>
        <dbReference type="PROSITE" id="PS50048"/>
    </source>
</evidence>
<protein>
    <recommendedName>
        <fullName evidence="4">Zn(2)-C6 fungal-type domain-containing protein</fullName>
    </recommendedName>
</protein>
<evidence type="ECO:0000256" key="1">
    <source>
        <dbReference type="ARBA" id="ARBA00004123"/>
    </source>
</evidence>
<dbReference type="PROSITE" id="PS00463">
    <property type="entry name" value="ZN2_CY6_FUNGAL_1"/>
    <property type="match status" value="1"/>
</dbReference>
<reference evidence="5 6" key="1">
    <citation type="journal article" date="2011" name="Proc. Natl. Acad. Sci. U.S.A.">
        <title>Comparative genomics of xylose-fermenting fungi for enhanced biofuel production.</title>
        <authorList>
            <person name="Wohlbach D.J."/>
            <person name="Kuo A."/>
            <person name="Sato T.K."/>
            <person name="Potts K.M."/>
            <person name="Salamov A.A."/>
            <person name="LaButti K.M."/>
            <person name="Sun H."/>
            <person name="Clum A."/>
            <person name="Pangilinan J.L."/>
            <person name="Lindquist E.A."/>
            <person name="Lucas S."/>
            <person name="Lapidus A."/>
            <person name="Jin M."/>
            <person name="Gunawan C."/>
            <person name="Balan V."/>
            <person name="Dale B.E."/>
            <person name="Jeffries T.W."/>
            <person name="Zinkel R."/>
            <person name="Barry K.W."/>
            <person name="Grigoriev I.V."/>
            <person name="Gasch A.P."/>
        </authorList>
    </citation>
    <scope>NUCLEOTIDE SEQUENCE [LARGE SCALE GENOMIC DNA]</scope>
    <source>
        <strain evidence="5">ATCC 10573</strain>
        <strain evidence="6">ATCC 10573 / BCRC 21748 / CBS 615 / JCM 9827 / NBRC 10315 / NRRL Y-1498 / VKM Y-70</strain>
    </source>
</reference>
<dbReference type="GO" id="GO:0045944">
    <property type="term" value="P:positive regulation of transcription by RNA polymerase II"/>
    <property type="evidence" value="ECO:0007669"/>
    <property type="project" value="TreeGrafter"/>
</dbReference>
<dbReference type="HOGENOM" id="CLU_009984_0_0_1"/>
<dbReference type="GO" id="GO:0008270">
    <property type="term" value="F:zinc ion binding"/>
    <property type="evidence" value="ECO:0007669"/>
    <property type="project" value="InterPro"/>
</dbReference>
<feature type="domain" description="Zn(2)-C6 fungal-type" evidence="4">
    <location>
        <begin position="19"/>
        <end position="49"/>
    </location>
</feature>
<dbReference type="EMBL" id="GL996521">
    <property type="protein sequence ID" value="EGV64442.1"/>
    <property type="molecule type" value="Genomic_DNA"/>
</dbReference>
<dbReference type="AlphaFoldDB" id="G3B3S0"/>
<dbReference type="Gene3D" id="4.10.240.10">
    <property type="entry name" value="Zn(2)-C6 fungal-type DNA-binding domain"/>
    <property type="match status" value="1"/>
</dbReference>
<dbReference type="Pfam" id="PF00172">
    <property type="entry name" value="Zn_clus"/>
    <property type="match status" value="1"/>
</dbReference>
<keyword evidence="2" id="KW-0539">Nucleus</keyword>
<evidence type="ECO:0000313" key="5">
    <source>
        <dbReference type="EMBL" id="EGV64442.1"/>
    </source>
</evidence>
<dbReference type="InterPro" id="IPR001138">
    <property type="entry name" value="Zn2Cys6_DnaBD"/>
</dbReference>
<feature type="region of interest" description="Disordered" evidence="3">
    <location>
        <begin position="114"/>
        <end position="135"/>
    </location>
</feature>
<dbReference type="PANTHER" id="PTHR37534">
    <property type="entry name" value="TRANSCRIPTIONAL ACTIVATOR PROTEIN UGA3"/>
    <property type="match status" value="1"/>
</dbReference>
<proteinExistence type="predicted"/>
<dbReference type="GO" id="GO:0000976">
    <property type="term" value="F:transcription cis-regulatory region binding"/>
    <property type="evidence" value="ECO:0007669"/>
    <property type="project" value="TreeGrafter"/>
</dbReference>
<evidence type="ECO:0000313" key="6">
    <source>
        <dbReference type="Proteomes" id="UP000000707"/>
    </source>
</evidence>
<dbReference type="Proteomes" id="UP000000707">
    <property type="component" value="Unassembled WGS sequence"/>
</dbReference>
<evidence type="ECO:0000256" key="2">
    <source>
        <dbReference type="ARBA" id="ARBA00023242"/>
    </source>
</evidence>
<dbReference type="SUPFAM" id="SSF57701">
    <property type="entry name" value="Zn2/Cys6 DNA-binding domain"/>
    <property type="match status" value="1"/>
</dbReference>
<dbReference type="eggNOG" id="ENOG502RVJX">
    <property type="taxonomic scope" value="Eukaryota"/>
</dbReference>
<dbReference type="OrthoDB" id="416217at2759"/>